<proteinExistence type="predicted"/>
<keyword evidence="4" id="KW-1185">Reference proteome</keyword>
<evidence type="ECO:0000259" key="2">
    <source>
        <dbReference type="Pfam" id="PF20789"/>
    </source>
</evidence>
<name>A0A838A715_9PSEU</name>
<protein>
    <submittedName>
        <fullName evidence="3">Thioesterase family protein</fullName>
    </submittedName>
</protein>
<dbReference type="PANTHER" id="PTHR38110">
    <property type="entry name" value="CHROMOSOME 23, WHOLE GENOME SHOTGUN SEQUENCE"/>
    <property type="match status" value="1"/>
</dbReference>
<dbReference type="EMBL" id="JACCKD010000001">
    <property type="protein sequence ID" value="MBA0124071.1"/>
    <property type="molecule type" value="Genomic_DNA"/>
</dbReference>
<reference evidence="3 4" key="1">
    <citation type="submission" date="2020-07" db="EMBL/GenBank/DDBJ databases">
        <title>Genome of Haloechinothrix sp.</title>
        <authorList>
            <person name="Tang S.-K."/>
            <person name="Yang L."/>
            <person name="Zhu W.-Y."/>
        </authorList>
    </citation>
    <scope>NUCLEOTIDE SEQUENCE [LARGE SCALE GENOMIC DNA]</scope>
    <source>
        <strain evidence="3 4">YIM 98757</strain>
    </source>
</reference>
<dbReference type="PANTHER" id="PTHR38110:SF1">
    <property type="entry name" value="THIOESTERASE DOMAIN-CONTAINING PROTEIN"/>
    <property type="match status" value="1"/>
</dbReference>
<comment type="caution">
    <text evidence="3">The sequence shown here is derived from an EMBL/GenBank/DDBJ whole genome shotgun (WGS) entry which is preliminary data.</text>
</comment>
<dbReference type="RefSeq" id="WP_180890982.1">
    <property type="nucleotide sequence ID" value="NZ_JACCKD010000001.1"/>
</dbReference>
<feature type="domain" description="Acyl-CoA thioesterase-like N-terminal HotDog" evidence="1">
    <location>
        <begin position="37"/>
        <end position="120"/>
    </location>
</feature>
<accession>A0A838A715</accession>
<dbReference type="InterPro" id="IPR049450">
    <property type="entry name" value="ACOT8-like_C"/>
</dbReference>
<dbReference type="InterPro" id="IPR029069">
    <property type="entry name" value="HotDog_dom_sf"/>
</dbReference>
<dbReference type="Proteomes" id="UP000582974">
    <property type="component" value="Unassembled WGS sequence"/>
</dbReference>
<dbReference type="InterPro" id="IPR049449">
    <property type="entry name" value="TesB_ACOT8-like_N"/>
</dbReference>
<dbReference type="Pfam" id="PF13622">
    <property type="entry name" value="4HBT_3"/>
    <property type="match status" value="1"/>
</dbReference>
<evidence type="ECO:0000259" key="1">
    <source>
        <dbReference type="Pfam" id="PF13622"/>
    </source>
</evidence>
<evidence type="ECO:0000313" key="4">
    <source>
        <dbReference type="Proteomes" id="UP000582974"/>
    </source>
</evidence>
<sequence>MTDLGYPDTTAAREESVFDIDTRSEPVGGTRRSAWLSDRWCIRPGTPNGGYLLAICVRALADVAPHPDPLAVSGFFLRPGQVADAEVETEMLREGTRMSTGESTLRQQGRDIVHAVATFTDLERATGRTEMLTEPPALPAPERCVSPTRGMDLNGATIAERVEVRFADQPGWRQGRADGTPSAEFWMRLADGTPADVLTLPLLVDAAPPVVWELGELQSSTVELTLHVRERPEPGWLACRASTRNLLNGFHEEDFEIWDSRGVLVAQSRQLALV</sequence>
<organism evidence="3 4">
    <name type="scientific">Haloechinothrix aidingensis</name>
    <dbReference type="NCBI Taxonomy" id="2752311"/>
    <lineage>
        <taxon>Bacteria</taxon>
        <taxon>Bacillati</taxon>
        <taxon>Actinomycetota</taxon>
        <taxon>Actinomycetes</taxon>
        <taxon>Pseudonocardiales</taxon>
        <taxon>Pseudonocardiaceae</taxon>
        <taxon>Haloechinothrix</taxon>
    </lineage>
</organism>
<evidence type="ECO:0000313" key="3">
    <source>
        <dbReference type="EMBL" id="MBA0124071.1"/>
    </source>
</evidence>
<feature type="domain" description="Acyl-CoA thioesterase-like C-terminal" evidence="2">
    <location>
        <begin position="141"/>
        <end position="274"/>
    </location>
</feature>
<dbReference type="InterPro" id="IPR052389">
    <property type="entry name" value="Sec_Metab_Biosynth-Assoc"/>
</dbReference>
<dbReference type="Pfam" id="PF20789">
    <property type="entry name" value="4HBT_3C"/>
    <property type="match status" value="1"/>
</dbReference>
<dbReference type="Gene3D" id="2.40.160.210">
    <property type="entry name" value="Acyl-CoA thioesterase, double hotdog domain"/>
    <property type="match status" value="1"/>
</dbReference>
<dbReference type="SUPFAM" id="SSF54637">
    <property type="entry name" value="Thioesterase/thiol ester dehydrase-isomerase"/>
    <property type="match status" value="2"/>
</dbReference>
<dbReference type="AlphaFoldDB" id="A0A838A715"/>
<dbReference type="InterPro" id="IPR042171">
    <property type="entry name" value="Acyl-CoA_hotdog"/>
</dbReference>
<gene>
    <name evidence="3" type="ORF">H0B56_00770</name>
</gene>